<dbReference type="GO" id="GO:0005787">
    <property type="term" value="C:signal peptidase complex"/>
    <property type="evidence" value="ECO:0007669"/>
    <property type="project" value="InterPro"/>
</dbReference>
<evidence type="ECO:0000256" key="5">
    <source>
        <dbReference type="ARBA" id="ARBA00022824"/>
    </source>
</evidence>
<dbReference type="AlphaFoldDB" id="A0AA38RM65"/>
<evidence type="ECO:0000256" key="7">
    <source>
        <dbReference type="ARBA" id="ARBA00023136"/>
    </source>
</evidence>
<feature type="transmembrane region" description="Helical" evidence="9">
    <location>
        <begin position="54"/>
        <end position="75"/>
    </location>
</feature>
<dbReference type="EMBL" id="JANBVO010000007">
    <property type="protein sequence ID" value="KAJ9150846.1"/>
    <property type="molecule type" value="Genomic_DNA"/>
</dbReference>
<evidence type="ECO:0000256" key="6">
    <source>
        <dbReference type="ARBA" id="ARBA00022989"/>
    </source>
</evidence>
<dbReference type="PANTHER" id="PTHR13202:SF0">
    <property type="entry name" value="SIGNAL PEPTIDASE COMPLEX SUBUNIT 1"/>
    <property type="match status" value="1"/>
</dbReference>
<name>A0AA38RM65_9PEZI</name>
<evidence type="ECO:0000256" key="8">
    <source>
        <dbReference type="ARBA" id="ARBA00045204"/>
    </source>
</evidence>
<keyword evidence="4 9" id="KW-0812">Transmembrane</keyword>
<dbReference type="GO" id="GO:0045047">
    <property type="term" value="P:protein targeting to ER"/>
    <property type="evidence" value="ECO:0007669"/>
    <property type="project" value="TreeGrafter"/>
</dbReference>
<organism evidence="10 11">
    <name type="scientific">Pleurostoma richardsiae</name>
    <dbReference type="NCBI Taxonomy" id="41990"/>
    <lineage>
        <taxon>Eukaryota</taxon>
        <taxon>Fungi</taxon>
        <taxon>Dikarya</taxon>
        <taxon>Ascomycota</taxon>
        <taxon>Pezizomycotina</taxon>
        <taxon>Sordariomycetes</taxon>
        <taxon>Sordariomycetidae</taxon>
        <taxon>Calosphaeriales</taxon>
        <taxon>Pleurostomataceae</taxon>
        <taxon>Pleurostoma</taxon>
    </lineage>
</organism>
<evidence type="ECO:0000313" key="10">
    <source>
        <dbReference type="EMBL" id="KAJ9150846.1"/>
    </source>
</evidence>
<reference evidence="10" key="1">
    <citation type="submission" date="2022-07" db="EMBL/GenBank/DDBJ databases">
        <title>Fungi with potential for degradation of polypropylene.</title>
        <authorList>
            <person name="Gostincar C."/>
        </authorList>
    </citation>
    <scope>NUCLEOTIDE SEQUENCE</scope>
    <source>
        <strain evidence="10">EXF-13308</strain>
    </source>
</reference>
<protein>
    <recommendedName>
        <fullName evidence="3">Signal peptidase complex subunit 1</fullName>
    </recommendedName>
</protein>
<evidence type="ECO:0000256" key="2">
    <source>
        <dbReference type="ARBA" id="ARBA00005245"/>
    </source>
</evidence>
<evidence type="ECO:0000256" key="1">
    <source>
        <dbReference type="ARBA" id="ARBA00004477"/>
    </source>
</evidence>
<comment type="function">
    <text evidence="8">Component of the signal peptidase complex (SPC) which catalyzes the cleavage of N-terminal signal sequences from nascent proteins as they are translocated into the lumen of the endoplasmic reticulum. Dispensable for SPC enzymatic activity.</text>
</comment>
<keyword evidence="11" id="KW-1185">Reference proteome</keyword>
<keyword evidence="6 9" id="KW-1133">Transmembrane helix</keyword>
<comment type="caution">
    <text evidence="10">The sequence shown here is derived from an EMBL/GenBank/DDBJ whole genome shotgun (WGS) entry which is preliminary data.</text>
</comment>
<comment type="similarity">
    <text evidence="2">Belongs to the SPCS1 family.</text>
</comment>
<sequence length="105" mass="11489">MAEHLLDQVRDLADGQIDFEGQKLAELLATVLLSLVGVISFVAGYVLEDIRLAVYIGLGGAALVLTLVVPPWPWYNRHPLSWLSVSGKLSSTVPRGLVHDEKTIR</sequence>
<keyword evidence="5" id="KW-0256">Endoplasmic reticulum</keyword>
<proteinExistence type="inferred from homology"/>
<dbReference type="GO" id="GO:0006465">
    <property type="term" value="P:signal peptide processing"/>
    <property type="evidence" value="ECO:0007669"/>
    <property type="project" value="InterPro"/>
</dbReference>
<evidence type="ECO:0000256" key="4">
    <source>
        <dbReference type="ARBA" id="ARBA00022692"/>
    </source>
</evidence>
<dbReference type="PANTHER" id="PTHR13202">
    <property type="entry name" value="MICROSOMAL SIGNAL PEPTIDASE 12 KDA SUBUNIT"/>
    <property type="match status" value="1"/>
</dbReference>
<gene>
    <name evidence="10" type="ORF">NKR23_g3571</name>
</gene>
<evidence type="ECO:0000256" key="3">
    <source>
        <dbReference type="ARBA" id="ARBA00017059"/>
    </source>
</evidence>
<comment type="subcellular location">
    <subcellularLocation>
        <location evidence="1">Endoplasmic reticulum membrane</location>
        <topology evidence="1">Multi-pass membrane protein</topology>
    </subcellularLocation>
</comment>
<feature type="transmembrane region" description="Helical" evidence="9">
    <location>
        <begin position="27"/>
        <end position="47"/>
    </location>
</feature>
<dbReference type="InterPro" id="IPR009542">
    <property type="entry name" value="Spc1/SPCS1"/>
</dbReference>
<evidence type="ECO:0000313" key="11">
    <source>
        <dbReference type="Proteomes" id="UP001174694"/>
    </source>
</evidence>
<accession>A0AA38RM65</accession>
<evidence type="ECO:0000256" key="9">
    <source>
        <dbReference type="SAM" id="Phobius"/>
    </source>
</evidence>
<keyword evidence="7 9" id="KW-0472">Membrane</keyword>
<dbReference type="Pfam" id="PF06645">
    <property type="entry name" value="SPC12"/>
    <property type="match status" value="1"/>
</dbReference>
<dbReference type="Proteomes" id="UP001174694">
    <property type="component" value="Unassembled WGS sequence"/>
</dbReference>